<evidence type="ECO:0000256" key="3">
    <source>
        <dbReference type="ARBA" id="ARBA00051915"/>
    </source>
</evidence>
<dbReference type="InterPro" id="IPR025110">
    <property type="entry name" value="AMP-bd_C"/>
</dbReference>
<dbReference type="InterPro" id="IPR020845">
    <property type="entry name" value="AMP-binding_CS"/>
</dbReference>
<name>A0A2T5FW40_9SPHN</name>
<dbReference type="GO" id="GO:0031956">
    <property type="term" value="F:medium-chain fatty acid-CoA ligase activity"/>
    <property type="evidence" value="ECO:0007669"/>
    <property type="project" value="TreeGrafter"/>
</dbReference>
<dbReference type="Pfam" id="PF00501">
    <property type="entry name" value="AMP-binding"/>
    <property type="match status" value="1"/>
</dbReference>
<dbReference type="AlphaFoldDB" id="A0A2T5FW40"/>
<comment type="caution">
    <text evidence="8">The sequence shown here is derived from an EMBL/GenBank/DDBJ whole genome shotgun (WGS) entry which is preliminary data.</text>
</comment>
<dbReference type="EMBL" id="NWBU01000010">
    <property type="protein sequence ID" value="PTQ09997.1"/>
    <property type="molecule type" value="Genomic_DNA"/>
</dbReference>
<evidence type="ECO:0000256" key="2">
    <source>
        <dbReference type="ARBA" id="ARBA00022598"/>
    </source>
</evidence>
<evidence type="ECO:0000256" key="5">
    <source>
        <dbReference type="ARBA" id="ARBA00067668"/>
    </source>
</evidence>
<dbReference type="EC" id="6.2.1.44" evidence="4"/>
<keyword evidence="2 8" id="KW-0436">Ligase</keyword>
<evidence type="ECO:0000259" key="6">
    <source>
        <dbReference type="Pfam" id="PF00501"/>
    </source>
</evidence>
<dbReference type="FunFam" id="3.30.300.30:FF:000008">
    <property type="entry name" value="2,3-dihydroxybenzoate-AMP ligase"/>
    <property type="match status" value="1"/>
</dbReference>
<evidence type="ECO:0000256" key="1">
    <source>
        <dbReference type="ARBA" id="ARBA00006432"/>
    </source>
</evidence>
<reference evidence="8 9" key="1">
    <citation type="submission" date="2017-09" db="EMBL/GenBank/DDBJ databases">
        <title>Sphingomonas panjinensis sp.nov., isolated from oil-contaminated soil.</title>
        <authorList>
            <person name="Wang L."/>
            <person name="Chen L."/>
        </authorList>
    </citation>
    <scope>NUCLEOTIDE SEQUENCE [LARGE SCALE GENOMIC DNA]</scope>
    <source>
        <strain evidence="8 9">FW-11</strain>
    </source>
</reference>
<dbReference type="GO" id="GO:0006631">
    <property type="term" value="P:fatty acid metabolic process"/>
    <property type="evidence" value="ECO:0007669"/>
    <property type="project" value="TreeGrafter"/>
</dbReference>
<feature type="domain" description="AMP-dependent synthetase/ligase" evidence="6">
    <location>
        <begin position="9"/>
        <end position="355"/>
    </location>
</feature>
<dbReference type="PANTHER" id="PTHR43201">
    <property type="entry name" value="ACYL-COA SYNTHETASE"/>
    <property type="match status" value="1"/>
</dbReference>
<protein>
    <recommendedName>
        <fullName evidence="5">3-methylmercaptopropionyl-CoA ligase</fullName>
        <ecNumber evidence="4">6.2.1.44</ecNumber>
    </recommendedName>
</protein>
<evidence type="ECO:0000313" key="9">
    <source>
        <dbReference type="Proteomes" id="UP000244162"/>
    </source>
</evidence>
<comment type="catalytic activity">
    <reaction evidence="3">
        <text>3-(methylsulfanyl)propanoate + ATP + CoA = 3-(methylsulfanyl)propanoyl-CoA + AMP + diphosphate</text>
        <dbReference type="Rhea" id="RHEA:43052"/>
        <dbReference type="ChEBI" id="CHEBI:30616"/>
        <dbReference type="ChEBI" id="CHEBI:33019"/>
        <dbReference type="ChEBI" id="CHEBI:49016"/>
        <dbReference type="ChEBI" id="CHEBI:57287"/>
        <dbReference type="ChEBI" id="CHEBI:82815"/>
        <dbReference type="ChEBI" id="CHEBI:456215"/>
        <dbReference type="EC" id="6.2.1.44"/>
    </reaction>
    <physiologicalReaction direction="left-to-right" evidence="3">
        <dbReference type="Rhea" id="RHEA:43053"/>
    </physiologicalReaction>
</comment>
<dbReference type="SUPFAM" id="SSF56801">
    <property type="entry name" value="Acetyl-CoA synthetase-like"/>
    <property type="match status" value="1"/>
</dbReference>
<dbReference type="InterPro" id="IPR042099">
    <property type="entry name" value="ANL_N_sf"/>
</dbReference>
<gene>
    <name evidence="8" type="ORF">CLG96_12685</name>
</gene>
<sequence length="490" mass="52438">MTMLPDPLARRAELTPERIAFEMQRDGRETSYGALDRAAGRAAAMLAREGVRAGDRVAMLAHNRIEFFELLFACARLGAIMVPLNWRLATPELAAVIADCEPMLLFHEAGLVQAARAAVPDGVRLRSLDGDYLQGSGEGLGPRLSGADECWYLLYTSGTTGRPKGVIQTYGMAQANHVNVRTAIGLGEDEVTLAILPLFHTAGINLYALPTLFAGGRVILGDFEAGATLRTLAGGRVTSMFGVPTIYQALSDQPGFAAADLSRVRFFGSGGGALPEALQRRWLERGLILCNGMGMTETGPTAFVMDRANAPHRIGSVGKTQLLLQARLVSGGRDVGPGEVGEIWFAGASVTPGYWRQPEATAAAFSPDGWLKSGDLARRDADGFHYVVGRAKEMFVSGGENVYPAEVEAVLLRHPAVVEAAVVGAPDPIWGEVGHAYVVARAPVTVDALARFCRERLAAYKVPRDFGFVARLPRNAAGKVEKRLLVEDAL</sequence>
<dbReference type="PANTHER" id="PTHR43201:SF5">
    <property type="entry name" value="MEDIUM-CHAIN ACYL-COA LIGASE ACSF2, MITOCHONDRIAL"/>
    <property type="match status" value="1"/>
</dbReference>
<dbReference type="PROSITE" id="PS00455">
    <property type="entry name" value="AMP_BINDING"/>
    <property type="match status" value="1"/>
</dbReference>
<evidence type="ECO:0000259" key="7">
    <source>
        <dbReference type="Pfam" id="PF13193"/>
    </source>
</evidence>
<dbReference type="OrthoDB" id="9803968at2"/>
<keyword evidence="9" id="KW-1185">Reference proteome</keyword>
<accession>A0A2T5FW40</accession>
<proteinExistence type="inferred from homology"/>
<dbReference type="Gene3D" id="3.30.300.30">
    <property type="match status" value="1"/>
</dbReference>
<feature type="domain" description="AMP-binding enzyme C-terminal" evidence="7">
    <location>
        <begin position="406"/>
        <end position="479"/>
    </location>
</feature>
<organism evidence="8 9">
    <name type="scientific">Sphingomonas oleivorans</name>
    <dbReference type="NCBI Taxonomy" id="1735121"/>
    <lineage>
        <taxon>Bacteria</taxon>
        <taxon>Pseudomonadati</taxon>
        <taxon>Pseudomonadota</taxon>
        <taxon>Alphaproteobacteria</taxon>
        <taxon>Sphingomonadales</taxon>
        <taxon>Sphingomonadaceae</taxon>
        <taxon>Sphingomonas</taxon>
    </lineage>
</organism>
<dbReference type="RefSeq" id="WP_107968348.1">
    <property type="nucleotide sequence ID" value="NZ_NWBU01000010.1"/>
</dbReference>
<evidence type="ECO:0000256" key="4">
    <source>
        <dbReference type="ARBA" id="ARBA00066616"/>
    </source>
</evidence>
<dbReference type="Pfam" id="PF13193">
    <property type="entry name" value="AMP-binding_C"/>
    <property type="match status" value="1"/>
</dbReference>
<dbReference type="Proteomes" id="UP000244162">
    <property type="component" value="Unassembled WGS sequence"/>
</dbReference>
<dbReference type="InterPro" id="IPR000873">
    <property type="entry name" value="AMP-dep_synth/lig_dom"/>
</dbReference>
<evidence type="ECO:0000313" key="8">
    <source>
        <dbReference type="EMBL" id="PTQ09997.1"/>
    </source>
</evidence>
<dbReference type="Gene3D" id="3.40.50.12780">
    <property type="entry name" value="N-terminal domain of ligase-like"/>
    <property type="match status" value="1"/>
</dbReference>
<dbReference type="InterPro" id="IPR045851">
    <property type="entry name" value="AMP-bd_C_sf"/>
</dbReference>
<comment type="similarity">
    <text evidence="1">Belongs to the ATP-dependent AMP-binding enzyme family.</text>
</comment>